<protein>
    <submittedName>
        <fullName evidence="1">Uncharacterized protein</fullName>
    </submittedName>
</protein>
<keyword evidence="2" id="KW-1185">Reference proteome</keyword>
<reference evidence="1" key="1">
    <citation type="journal article" date="2019" name="Environ. Microbiol.">
        <title>Fungal ecological strategies reflected in gene transcription - a case study of two litter decomposers.</title>
        <authorList>
            <person name="Barbi F."/>
            <person name="Kohler A."/>
            <person name="Barry K."/>
            <person name="Baskaran P."/>
            <person name="Daum C."/>
            <person name="Fauchery L."/>
            <person name="Ihrmark K."/>
            <person name="Kuo A."/>
            <person name="LaButti K."/>
            <person name="Lipzen A."/>
            <person name="Morin E."/>
            <person name="Grigoriev I.V."/>
            <person name="Henrissat B."/>
            <person name="Lindahl B."/>
            <person name="Martin F."/>
        </authorList>
    </citation>
    <scope>NUCLEOTIDE SEQUENCE</scope>
    <source>
        <strain evidence="1">JB14</strain>
    </source>
</reference>
<accession>A0A6A4IGG8</accession>
<dbReference type="OrthoDB" id="5327923at2759"/>
<name>A0A6A4IGG8_9AGAR</name>
<gene>
    <name evidence="1" type="ORF">BT96DRAFT_1033676</name>
</gene>
<feature type="non-terminal residue" evidence="1">
    <location>
        <position position="1"/>
    </location>
</feature>
<evidence type="ECO:0000313" key="2">
    <source>
        <dbReference type="Proteomes" id="UP000799118"/>
    </source>
</evidence>
<evidence type="ECO:0000313" key="1">
    <source>
        <dbReference type="EMBL" id="KAE9407864.1"/>
    </source>
</evidence>
<dbReference type="EMBL" id="ML769393">
    <property type="protein sequence ID" value="KAE9407864.1"/>
    <property type="molecule type" value="Genomic_DNA"/>
</dbReference>
<dbReference type="AlphaFoldDB" id="A0A6A4IGG8"/>
<proteinExistence type="predicted"/>
<sequence>ANNGYTTPNSTRLWGSTLLDFFRANRIPSAPNFIGTCTGSILAGSMKANGELEHAKSEIARAEAEEKPSCSRHYGNN</sequence>
<dbReference type="Proteomes" id="UP000799118">
    <property type="component" value="Unassembled WGS sequence"/>
</dbReference>
<organism evidence="1 2">
    <name type="scientific">Gymnopus androsaceus JB14</name>
    <dbReference type="NCBI Taxonomy" id="1447944"/>
    <lineage>
        <taxon>Eukaryota</taxon>
        <taxon>Fungi</taxon>
        <taxon>Dikarya</taxon>
        <taxon>Basidiomycota</taxon>
        <taxon>Agaricomycotina</taxon>
        <taxon>Agaricomycetes</taxon>
        <taxon>Agaricomycetidae</taxon>
        <taxon>Agaricales</taxon>
        <taxon>Marasmiineae</taxon>
        <taxon>Omphalotaceae</taxon>
        <taxon>Gymnopus</taxon>
    </lineage>
</organism>